<feature type="transmembrane region" description="Helical" evidence="1">
    <location>
        <begin position="20"/>
        <end position="43"/>
    </location>
</feature>
<reference evidence="2" key="1">
    <citation type="submission" date="2023-10" db="EMBL/GenBank/DDBJ databases">
        <title>Genome assembly of Pristionchus species.</title>
        <authorList>
            <person name="Yoshida K."/>
            <person name="Sommer R.J."/>
        </authorList>
    </citation>
    <scope>NUCLEOTIDE SEQUENCE</scope>
    <source>
        <strain evidence="2">RS0144</strain>
    </source>
</reference>
<keyword evidence="1" id="KW-0472">Membrane</keyword>
<evidence type="ECO:0008006" key="4">
    <source>
        <dbReference type="Google" id="ProtNLM"/>
    </source>
</evidence>
<keyword evidence="1" id="KW-1133">Transmembrane helix</keyword>
<feature type="non-terminal residue" evidence="2">
    <location>
        <position position="1"/>
    </location>
</feature>
<organism evidence="2 3">
    <name type="scientific">Pristionchus entomophagus</name>
    <dbReference type="NCBI Taxonomy" id="358040"/>
    <lineage>
        <taxon>Eukaryota</taxon>
        <taxon>Metazoa</taxon>
        <taxon>Ecdysozoa</taxon>
        <taxon>Nematoda</taxon>
        <taxon>Chromadorea</taxon>
        <taxon>Rhabditida</taxon>
        <taxon>Rhabditina</taxon>
        <taxon>Diplogasteromorpha</taxon>
        <taxon>Diplogasteroidea</taxon>
        <taxon>Neodiplogasteridae</taxon>
        <taxon>Pristionchus</taxon>
    </lineage>
</organism>
<dbReference type="Pfam" id="PF10321">
    <property type="entry name" value="7TM_GPCR_Srt"/>
    <property type="match status" value="1"/>
</dbReference>
<gene>
    <name evidence="2" type="ORF">PENTCL1PPCAC_4758</name>
</gene>
<name>A0AAV5SKC1_9BILA</name>
<keyword evidence="3" id="KW-1185">Reference proteome</keyword>
<proteinExistence type="predicted"/>
<protein>
    <recommendedName>
        <fullName evidence="4">G protein-coupled receptor</fullName>
    </recommendedName>
</protein>
<dbReference type="AlphaFoldDB" id="A0AAV5SKC1"/>
<keyword evidence="1" id="KW-0812">Transmembrane</keyword>
<dbReference type="Proteomes" id="UP001432027">
    <property type="component" value="Unassembled WGS sequence"/>
</dbReference>
<accession>A0AAV5SKC1</accession>
<dbReference type="EMBL" id="BTSX01000002">
    <property type="protein sequence ID" value="GMS82583.1"/>
    <property type="molecule type" value="Genomic_DNA"/>
</dbReference>
<comment type="caution">
    <text evidence="2">The sequence shown here is derived from an EMBL/GenBank/DDBJ whole genome shotgun (WGS) entry which is preliminary data.</text>
</comment>
<dbReference type="PANTHER" id="PTHR23021:SF11">
    <property type="entry name" value="SERPENTINE RECEPTOR, CLASS T"/>
    <property type="match status" value="1"/>
</dbReference>
<feature type="non-terminal residue" evidence="2">
    <location>
        <position position="78"/>
    </location>
</feature>
<evidence type="ECO:0000313" key="3">
    <source>
        <dbReference type="Proteomes" id="UP001432027"/>
    </source>
</evidence>
<dbReference type="InterPro" id="IPR019425">
    <property type="entry name" value="7TM_GPCR_serpentine_rcpt_Srt"/>
</dbReference>
<evidence type="ECO:0000256" key="1">
    <source>
        <dbReference type="SAM" id="Phobius"/>
    </source>
</evidence>
<dbReference type="PANTHER" id="PTHR23021">
    <property type="entry name" value="SERPENTINE RECEPTOR, CLASS T"/>
    <property type="match status" value="1"/>
</dbReference>
<sequence>RIRPIGDEWTVAKGEAHPYFGAWSISWSVVCQTLYIPCIYALYMERRHSCYRIMLYLSFVDFIALISLCAFGFILIEG</sequence>
<evidence type="ECO:0000313" key="2">
    <source>
        <dbReference type="EMBL" id="GMS82583.1"/>
    </source>
</evidence>
<feature type="transmembrane region" description="Helical" evidence="1">
    <location>
        <begin position="55"/>
        <end position="76"/>
    </location>
</feature>